<evidence type="ECO:0008006" key="2">
    <source>
        <dbReference type="Google" id="ProtNLM"/>
    </source>
</evidence>
<name>A0AAU7C9H6_9BACT</name>
<protein>
    <recommendedName>
        <fullName evidence="2">Neutral/alkaline non-lysosomal ceramidase N-terminal domain-containing protein</fullName>
    </recommendedName>
</protein>
<reference evidence="1" key="1">
    <citation type="submission" date="2024-05" db="EMBL/GenBank/DDBJ databases">
        <title>Planctomycetes of the genus Singulisphaera possess chitinolytic capabilities.</title>
        <authorList>
            <person name="Ivanova A."/>
        </authorList>
    </citation>
    <scope>NUCLEOTIDE SEQUENCE</scope>
    <source>
        <strain evidence="1">Ch08T</strain>
    </source>
</reference>
<sequence length="521" mass="57019">MMNFVEINGFLGTSRWQVRNRIPLALLMATLGGLGFPPPGAAAAAQLRAGVAKVDITNREAGPVNDPLYVKALVLKDDATTAVMITVDAVAIGEIGHIKNDYLAKVRSRLEKELGIKPESVLVNASHCHGVVCADVDQRTFQAVKEATENLVPVNVGAGAGHENRIMENRRLKLKNGKEMDVRHAYSLPPDEVVAQVGPVDPEIGILRLDRNDGRTLAVVYNFACHPIQGVPSGGNTADLTGFASQVIEDNLSEGTIALFLQGCGGDINPISYKDVNSPRNAEPLGNMLGLSTLQALKKVRTKSDDRLKVIHETVSLPRADVAERIRSMELEQQKMLQSLQGTSLNLKTFIPLAVKYNLSSEFPSYSSHRYMLEKMLNRDDLAKLDAENRRNMKAYVDNIYLMEQLTRTQTNLALLRKHQAANVASGSRTIDVEMLGVRVGDFVLVTSPGELTVQIGLNLKKRAPHDLAFVAGYTNGYIYYAPTAEQLKNVGGAQEDSDCILAPAWQQIFEDRALALFKKL</sequence>
<proteinExistence type="predicted"/>
<gene>
    <name evidence="1" type="ORF">V5E97_25950</name>
</gene>
<dbReference type="RefSeq" id="WP_406694520.1">
    <property type="nucleotide sequence ID" value="NZ_CP155447.1"/>
</dbReference>
<evidence type="ECO:0000313" key="1">
    <source>
        <dbReference type="EMBL" id="XBH01775.1"/>
    </source>
</evidence>
<organism evidence="1">
    <name type="scientific">Singulisphaera sp. Ch08</name>
    <dbReference type="NCBI Taxonomy" id="3120278"/>
    <lineage>
        <taxon>Bacteria</taxon>
        <taxon>Pseudomonadati</taxon>
        <taxon>Planctomycetota</taxon>
        <taxon>Planctomycetia</taxon>
        <taxon>Isosphaerales</taxon>
        <taxon>Isosphaeraceae</taxon>
        <taxon>Singulisphaera</taxon>
    </lineage>
</organism>
<dbReference type="EMBL" id="CP155447">
    <property type="protein sequence ID" value="XBH01775.1"/>
    <property type="molecule type" value="Genomic_DNA"/>
</dbReference>
<dbReference type="AlphaFoldDB" id="A0AAU7C9H6"/>
<accession>A0AAU7C9H6</accession>